<reference evidence="1" key="1">
    <citation type="submission" date="2018-06" db="EMBL/GenBank/DDBJ databases">
        <authorList>
            <person name="Zhirakovskaya E."/>
        </authorList>
    </citation>
    <scope>NUCLEOTIDE SEQUENCE</scope>
</reference>
<dbReference type="InterPro" id="IPR043502">
    <property type="entry name" value="DNA/RNA_pol_sf"/>
</dbReference>
<organism evidence="1">
    <name type="scientific">hydrothermal vent metagenome</name>
    <dbReference type="NCBI Taxonomy" id="652676"/>
    <lineage>
        <taxon>unclassified sequences</taxon>
        <taxon>metagenomes</taxon>
        <taxon>ecological metagenomes</taxon>
    </lineage>
</organism>
<dbReference type="EC" id="2.7.7.7" evidence="1"/>
<dbReference type="AlphaFoldDB" id="A0A3B1DTN1"/>
<gene>
    <name evidence="1" type="ORF">MNBD_PLANCTO02-1278</name>
</gene>
<dbReference type="GO" id="GO:0003887">
    <property type="term" value="F:DNA-directed DNA polymerase activity"/>
    <property type="evidence" value="ECO:0007669"/>
    <property type="project" value="UniProtKB-EC"/>
</dbReference>
<evidence type="ECO:0000313" key="1">
    <source>
        <dbReference type="EMBL" id="VAX40203.1"/>
    </source>
</evidence>
<accession>A0A3B1DTN1</accession>
<sequence length="40" mass="4445">PAKNAEEVAKIVREEMESAMDLSVPLVVDLSIANNWFEAK</sequence>
<feature type="non-terminal residue" evidence="1">
    <location>
        <position position="1"/>
    </location>
</feature>
<keyword evidence="1" id="KW-0808">Transferase</keyword>
<dbReference type="Gene3D" id="3.30.70.370">
    <property type="match status" value="1"/>
</dbReference>
<dbReference type="EMBL" id="UOGL01000409">
    <property type="protein sequence ID" value="VAX40203.1"/>
    <property type="molecule type" value="Genomic_DNA"/>
</dbReference>
<dbReference type="SUPFAM" id="SSF56672">
    <property type="entry name" value="DNA/RNA polymerases"/>
    <property type="match status" value="1"/>
</dbReference>
<proteinExistence type="predicted"/>
<keyword evidence="1" id="KW-0548">Nucleotidyltransferase</keyword>
<protein>
    <submittedName>
        <fullName evidence="1">DNA polymerase I</fullName>
        <ecNumber evidence="1">2.7.7.7</ecNumber>
    </submittedName>
</protein>
<name>A0A3B1DTN1_9ZZZZ</name>